<evidence type="ECO:0000313" key="2">
    <source>
        <dbReference type="EMBL" id="KAF4456184.1"/>
    </source>
</evidence>
<keyword evidence="1" id="KW-1133">Transmembrane helix</keyword>
<protein>
    <submittedName>
        <fullName evidence="2">Sorbose reductase sou1</fullName>
    </submittedName>
</protein>
<comment type="caution">
    <text evidence="2">The sequence shown here is derived from an EMBL/GenBank/DDBJ whole genome shotgun (WGS) entry which is preliminary data.</text>
</comment>
<keyword evidence="1" id="KW-0812">Transmembrane</keyword>
<evidence type="ECO:0000313" key="3">
    <source>
        <dbReference type="Proteomes" id="UP000605986"/>
    </source>
</evidence>
<name>A0A8H4KUZ8_9HYPO</name>
<dbReference type="Proteomes" id="UP000605986">
    <property type="component" value="Unassembled WGS sequence"/>
</dbReference>
<reference evidence="2" key="1">
    <citation type="submission" date="2020-01" db="EMBL/GenBank/DDBJ databases">
        <title>Identification and distribution of gene clusters putatively required for synthesis of sphingolipid metabolism inhibitors in phylogenetically diverse species of the filamentous fungus Fusarium.</title>
        <authorList>
            <person name="Kim H.-S."/>
            <person name="Busman M."/>
            <person name="Brown D.W."/>
            <person name="Divon H."/>
            <person name="Uhlig S."/>
            <person name="Proctor R.H."/>
        </authorList>
    </citation>
    <scope>NUCLEOTIDE SEQUENCE</scope>
    <source>
        <strain evidence="2">NRRL 53441</strain>
    </source>
</reference>
<evidence type="ECO:0000256" key="1">
    <source>
        <dbReference type="SAM" id="Phobius"/>
    </source>
</evidence>
<proteinExistence type="predicted"/>
<dbReference type="OrthoDB" id="5303367at2759"/>
<sequence length="175" mass="19568">MVEFSSCCISTVGLYHIIMGAKFYFYPHNVYTRLGILSASTEDQEQGAFYSFLDTFHPDNWKATDRRVWDKKALDGIPFDEERVILTPIYLLAVRDTCLGLLMFAFQFFNNMVGVIGLLAAMAFISIGDAGVVYKLGSDRNVKKIRVATESFFFGVYLLIGALYLSTTCLGCSGL</sequence>
<feature type="transmembrane region" description="Helical" evidence="1">
    <location>
        <begin position="115"/>
        <end position="135"/>
    </location>
</feature>
<accession>A0A8H4KUZ8</accession>
<dbReference type="Pfam" id="PF14087">
    <property type="entry name" value="DUF4267"/>
    <property type="match status" value="1"/>
</dbReference>
<dbReference type="AlphaFoldDB" id="A0A8H4KUZ8"/>
<feature type="transmembrane region" description="Helical" evidence="1">
    <location>
        <begin position="147"/>
        <end position="165"/>
    </location>
</feature>
<gene>
    <name evidence="2" type="ORF">F53441_1669</name>
</gene>
<dbReference type="EMBL" id="JAADJG010000067">
    <property type="protein sequence ID" value="KAF4456184.1"/>
    <property type="molecule type" value="Genomic_DNA"/>
</dbReference>
<keyword evidence="3" id="KW-1185">Reference proteome</keyword>
<keyword evidence="1" id="KW-0472">Membrane</keyword>
<dbReference type="InterPro" id="IPR025363">
    <property type="entry name" value="DUF4267"/>
</dbReference>
<organism evidence="2 3">
    <name type="scientific">Fusarium austroafricanum</name>
    <dbReference type="NCBI Taxonomy" id="2364996"/>
    <lineage>
        <taxon>Eukaryota</taxon>
        <taxon>Fungi</taxon>
        <taxon>Dikarya</taxon>
        <taxon>Ascomycota</taxon>
        <taxon>Pezizomycotina</taxon>
        <taxon>Sordariomycetes</taxon>
        <taxon>Hypocreomycetidae</taxon>
        <taxon>Hypocreales</taxon>
        <taxon>Nectriaceae</taxon>
        <taxon>Fusarium</taxon>
        <taxon>Fusarium concolor species complex</taxon>
    </lineage>
</organism>